<organism evidence="2 3">
    <name type="scientific">Aliivibrio fischeri (strain MJ11)</name>
    <name type="common">Vibrio fischeri</name>
    <dbReference type="NCBI Taxonomy" id="388396"/>
    <lineage>
        <taxon>Bacteria</taxon>
        <taxon>Pseudomonadati</taxon>
        <taxon>Pseudomonadota</taxon>
        <taxon>Gammaproteobacteria</taxon>
        <taxon>Vibrionales</taxon>
        <taxon>Vibrionaceae</taxon>
        <taxon>Aliivibrio</taxon>
    </lineage>
</organism>
<dbReference type="AlphaFoldDB" id="B5EW69"/>
<keyword evidence="2" id="KW-0614">Plasmid</keyword>
<gene>
    <name evidence="2" type="ordered locus">VFMJ11_B0126</name>
</gene>
<keyword evidence="1" id="KW-0472">Membrane</keyword>
<accession>B5EW69</accession>
<keyword evidence="1" id="KW-1133">Transmembrane helix</keyword>
<dbReference type="Proteomes" id="UP000001857">
    <property type="component" value="Plasmid pMJ100"/>
</dbReference>
<geneLocation type="plasmid" evidence="2 3">
    <name>pMJ100</name>
</geneLocation>
<feature type="transmembrane region" description="Helical" evidence="1">
    <location>
        <begin position="12"/>
        <end position="33"/>
    </location>
</feature>
<reference evidence="2 3" key="2">
    <citation type="journal article" date="2009" name="Nature">
        <title>A single regulatory gene is sufficient to alter bacterial host range.</title>
        <authorList>
            <person name="Mandel M.J."/>
            <person name="Wollenberg M.S."/>
            <person name="Stabb E.V."/>
            <person name="Visick K.L."/>
            <person name="Ruby E.G."/>
        </authorList>
    </citation>
    <scope>NUCLEOTIDE SEQUENCE [LARGE SCALE GENOMIC DNA]</scope>
    <source>
        <strain evidence="2 3">MJ11</strain>
        <plasmid evidence="3">Plasmid pMJ100</plasmid>
    </source>
</reference>
<proteinExistence type="predicted"/>
<sequence>MYLTVKAFLSESISVAMLIGIITLIGGLTHIAYANKRQISPRFGAVLCIVGFAFMSPKGCSNMATREVLNTETQVVYEILEQNDSFVSPNE</sequence>
<feature type="transmembrane region" description="Helical" evidence="1">
    <location>
        <begin position="39"/>
        <end position="56"/>
    </location>
</feature>
<dbReference type="KEGG" id="vfm:VFMJ11_B0126"/>
<reference evidence="3" key="1">
    <citation type="submission" date="2008-08" db="EMBL/GenBank/DDBJ databases">
        <title>Complete sequence of Vibrio fischeri strain MJ11.</title>
        <authorList>
            <person name="Mandel M.J."/>
            <person name="Stabb E.V."/>
            <person name="Ruby E.G."/>
            <person name="Ferriera S."/>
            <person name="Johnson J."/>
            <person name="Kravitz S."/>
            <person name="Beeson K."/>
            <person name="Sutton G."/>
            <person name="Rogers Y.-H."/>
            <person name="Friedman R."/>
            <person name="Frazier M."/>
            <person name="Venter J.C."/>
        </authorList>
    </citation>
    <scope>NUCLEOTIDE SEQUENCE [LARGE SCALE GENOMIC DNA]</scope>
    <source>
        <strain evidence="3">MJ11</strain>
        <plasmid evidence="3">Plasmid pMJ100</plasmid>
    </source>
</reference>
<dbReference type="EMBL" id="CP001134">
    <property type="protein sequence ID" value="ACH64746.1"/>
    <property type="molecule type" value="Genomic_DNA"/>
</dbReference>
<protein>
    <submittedName>
        <fullName evidence="2">Uncharacterized protein</fullName>
    </submittedName>
</protein>
<evidence type="ECO:0000256" key="1">
    <source>
        <dbReference type="SAM" id="Phobius"/>
    </source>
</evidence>
<evidence type="ECO:0000313" key="3">
    <source>
        <dbReference type="Proteomes" id="UP000001857"/>
    </source>
</evidence>
<evidence type="ECO:0000313" key="2">
    <source>
        <dbReference type="EMBL" id="ACH64746.1"/>
    </source>
</evidence>
<keyword evidence="1" id="KW-0812">Transmembrane</keyword>
<dbReference type="HOGENOM" id="CLU_2426189_0_0_6"/>
<name>B5EW69_ALIFM</name>